<dbReference type="EMBL" id="JAJSOF020000037">
    <property type="protein sequence ID" value="KAJ4428376.1"/>
    <property type="molecule type" value="Genomic_DNA"/>
</dbReference>
<feature type="compositionally biased region" description="Polar residues" evidence="1">
    <location>
        <begin position="74"/>
        <end position="83"/>
    </location>
</feature>
<evidence type="ECO:0000256" key="1">
    <source>
        <dbReference type="SAM" id="MobiDB-lite"/>
    </source>
</evidence>
<sequence length="143" mass="16332">MSPGSSTENYPEFARIGLRENPGKNLNQATCRDRDSNPGHLVSRPDALTDTPQLKKRRNKPNQVMSPSGVEPASESNSGSTGKRLSRLCYTAMFATTYVCEKLFSTMKIVKIKFRSRLTDKYLRDQLRPARQFRRVFNEEPPY</sequence>
<keyword evidence="3" id="KW-1185">Reference proteome</keyword>
<evidence type="ECO:0000313" key="2">
    <source>
        <dbReference type="EMBL" id="KAJ4428376.1"/>
    </source>
</evidence>
<organism evidence="2 3">
    <name type="scientific">Periplaneta americana</name>
    <name type="common">American cockroach</name>
    <name type="synonym">Blatta americana</name>
    <dbReference type="NCBI Taxonomy" id="6978"/>
    <lineage>
        <taxon>Eukaryota</taxon>
        <taxon>Metazoa</taxon>
        <taxon>Ecdysozoa</taxon>
        <taxon>Arthropoda</taxon>
        <taxon>Hexapoda</taxon>
        <taxon>Insecta</taxon>
        <taxon>Pterygota</taxon>
        <taxon>Neoptera</taxon>
        <taxon>Polyneoptera</taxon>
        <taxon>Dictyoptera</taxon>
        <taxon>Blattodea</taxon>
        <taxon>Blattoidea</taxon>
        <taxon>Blattidae</taxon>
        <taxon>Blattinae</taxon>
        <taxon>Periplaneta</taxon>
    </lineage>
</organism>
<proteinExistence type="predicted"/>
<evidence type="ECO:0008006" key="4">
    <source>
        <dbReference type="Google" id="ProtNLM"/>
    </source>
</evidence>
<name>A0ABQ8S3C5_PERAM</name>
<feature type="region of interest" description="Disordered" evidence="1">
    <location>
        <begin position="1"/>
        <end position="83"/>
    </location>
</feature>
<reference evidence="2 3" key="1">
    <citation type="journal article" date="2022" name="Allergy">
        <title>Genome assembly and annotation of Periplaneta americana reveal a comprehensive cockroach allergen profile.</title>
        <authorList>
            <person name="Wang L."/>
            <person name="Xiong Q."/>
            <person name="Saelim N."/>
            <person name="Wang L."/>
            <person name="Nong W."/>
            <person name="Wan A.T."/>
            <person name="Shi M."/>
            <person name="Liu X."/>
            <person name="Cao Q."/>
            <person name="Hui J.H.L."/>
            <person name="Sookrung N."/>
            <person name="Leung T.F."/>
            <person name="Tungtrongchitr A."/>
            <person name="Tsui S.K.W."/>
        </authorList>
    </citation>
    <scope>NUCLEOTIDE SEQUENCE [LARGE SCALE GENOMIC DNA]</scope>
    <source>
        <strain evidence="2">PWHHKU_190912</strain>
    </source>
</reference>
<gene>
    <name evidence="2" type="ORF">ANN_24395</name>
</gene>
<accession>A0ABQ8S3C5</accession>
<dbReference type="Proteomes" id="UP001148838">
    <property type="component" value="Unassembled WGS sequence"/>
</dbReference>
<evidence type="ECO:0000313" key="3">
    <source>
        <dbReference type="Proteomes" id="UP001148838"/>
    </source>
</evidence>
<comment type="caution">
    <text evidence="2">The sequence shown here is derived from an EMBL/GenBank/DDBJ whole genome shotgun (WGS) entry which is preliminary data.</text>
</comment>
<protein>
    <recommendedName>
        <fullName evidence="4">HAT C-terminal dimerisation domain-containing protein</fullName>
    </recommendedName>
</protein>